<proteinExistence type="predicted"/>
<comment type="caution">
    <text evidence="2">The sequence shown here is derived from an EMBL/GenBank/DDBJ whole genome shotgun (WGS) entry which is preliminary data.</text>
</comment>
<gene>
    <name evidence="2" type="ORF">LTR84_007336</name>
</gene>
<dbReference type="SUPFAM" id="SSF51735">
    <property type="entry name" value="NAD(P)-binding Rossmann-fold domains"/>
    <property type="match status" value="1"/>
</dbReference>
<protein>
    <recommendedName>
        <fullName evidence="1">PRISE-like Rossmann-fold domain-containing protein</fullName>
    </recommendedName>
</protein>
<dbReference type="PANTHER" id="PTHR32487">
    <property type="entry name" value="3-OXO-DELTA(4,5)-STEROID 5-BETA-REDUCTASE"/>
    <property type="match status" value="1"/>
</dbReference>
<evidence type="ECO:0000259" key="1">
    <source>
        <dbReference type="Pfam" id="PF22917"/>
    </source>
</evidence>
<evidence type="ECO:0000313" key="3">
    <source>
        <dbReference type="Proteomes" id="UP001358417"/>
    </source>
</evidence>
<dbReference type="Proteomes" id="UP001358417">
    <property type="component" value="Unassembled WGS sequence"/>
</dbReference>
<dbReference type="RefSeq" id="XP_064702158.1">
    <property type="nucleotide sequence ID" value="XM_064850889.1"/>
</dbReference>
<organism evidence="2 3">
    <name type="scientific">Exophiala bonariae</name>
    <dbReference type="NCBI Taxonomy" id="1690606"/>
    <lineage>
        <taxon>Eukaryota</taxon>
        <taxon>Fungi</taxon>
        <taxon>Dikarya</taxon>
        <taxon>Ascomycota</taxon>
        <taxon>Pezizomycotina</taxon>
        <taxon>Eurotiomycetes</taxon>
        <taxon>Chaetothyriomycetidae</taxon>
        <taxon>Chaetothyriales</taxon>
        <taxon>Herpotrichiellaceae</taxon>
        <taxon>Exophiala</taxon>
    </lineage>
</organism>
<dbReference type="Pfam" id="PF22917">
    <property type="entry name" value="PRISE"/>
    <property type="match status" value="1"/>
</dbReference>
<accession>A0AAV9MY80</accession>
<evidence type="ECO:0000313" key="2">
    <source>
        <dbReference type="EMBL" id="KAK5046575.1"/>
    </source>
</evidence>
<dbReference type="GeneID" id="89975502"/>
<dbReference type="EMBL" id="JAVRRD010000029">
    <property type="protein sequence ID" value="KAK5046575.1"/>
    <property type="molecule type" value="Genomic_DNA"/>
</dbReference>
<dbReference type="AlphaFoldDB" id="A0AAV9MY80"/>
<feature type="domain" description="PRISE-like Rossmann-fold" evidence="1">
    <location>
        <begin position="9"/>
        <end position="208"/>
    </location>
</feature>
<dbReference type="InterPro" id="IPR055222">
    <property type="entry name" value="PRISE-like_Rossmann-fold"/>
</dbReference>
<reference evidence="2 3" key="1">
    <citation type="submission" date="2023-08" db="EMBL/GenBank/DDBJ databases">
        <title>Black Yeasts Isolated from many extreme environments.</title>
        <authorList>
            <person name="Coleine C."/>
            <person name="Stajich J.E."/>
            <person name="Selbmann L."/>
        </authorList>
    </citation>
    <scope>NUCLEOTIDE SEQUENCE [LARGE SCALE GENOMIC DNA]</scope>
    <source>
        <strain evidence="2 3">CCFEE 5792</strain>
    </source>
</reference>
<keyword evidence="3" id="KW-1185">Reference proteome</keyword>
<dbReference type="Gene3D" id="3.40.50.720">
    <property type="entry name" value="NAD(P)-binding Rossmann-like Domain"/>
    <property type="match status" value="1"/>
</dbReference>
<dbReference type="PANTHER" id="PTHR32487:SF0">
    <property type="entry name" value="3-OXO-DELTA(4,5)-STEROID 5-BETA-REDUCTASE"/>
    <property type="match status" value="1"/>
</dbReference>
<sequence>MPLQNPKVAFVTGCNGISGNAIVEHLIRQPKEEWSKIVVTSRSPLKNYWQDPRVEFLAVDFLEPVDTVISKLSRSCETVTHAYYTSYVHTDDFTKLRDYNVPLFETFLVAIDKVAGQNLQRICLQTGGKVNGHPAQYVQVTLTDLDLQHYGPHLGPVFCPMTEDLPRYEDQGLNFYYAQEDFMFNLQKNRNWAYSIIRPNGIIGFTPGSE</sequence>
<name>A0AAV9MY80_9EURO</name>
<dbReference type="InterPro" id="IPR036291">
    <property type="entry name" value="NAD(P)-bd_dom_sf"/>
</dbReference>